<sequence length="86" mass="9373">MSRLGKLLAGWTFRTATPSFEPGDVITAFVTHSDGEGVSSRIGDSVLRIEGDTEVDVETKVRLKVTSFDDQNHVGTAEIVEFLGEF</sequence>
<proteinExistence type="predicted"/>
<gene>
    <name evidence="2" type="ORF">KU306_11785</name>
</gene>
<dbReference type="RefSeq" id="WP_007539956.1">
    <property type="nucleotide sequence ID" value="NZ_CP078063.1"/>
</dbReference>
<evidence type="ECO:0000313" key="2">
    <source>
        <dbReference type="EMBL" id="UVE49589.1"/>
    </source>
</evidence>
<dbReference type="Pfam" id="PF24353">
    <property type="entry name" value="DUF7513"/>
    <property type="match status" value="1"/>
</dbReference>
<dbReference type="EMBL" id="CP078063">
    <property type="protein sequence ID" value="UVE49589.1"/>
    <property type="molecule type" value="Genomic_DNA"/>
</dbReference>
<organism evidence="2 3">
    <name type="scientific">Haloferax larsenii</name>
    <dbReference type="NCBI Taxonomy" id="302484"/>
    <lineage>
        <taxon>Archaea</taxon>
        <taxon>Methanobacteriati</taxon>
        <taxon>Methanobacteriota</taxon>
        <taxon>Stenosarchaea group</taxon>
        <taxon>Halobacteria</taxon>
        <taxon>Halobacteriales</taxon>
        <taxon>Haloferacaceae</taxon>
        <taxon>Haloferax</taxon>
    </lineage>
</organism>
<dbReference type="GeneID" id="74529596"/>
<feature type="domain" description="DUF7513" evidence="1">
    <location>
        <begin position="1"/>
        <end position="81"/>
    </location>
</feature>
<keyword evidence="3" id="KW-1185">Reference proteome</keyword>
<dbReference type="InterPro" id="IPR055935">
    <property type="entry name" value="DUF7513"/>
</dbReference>
<reference evidence="2" key="1">
    <citation type="submission" date="2021-07" db="EMBL/GenBank/DDBJ databases">
        <title>Studies on halocins as antimicrobial molecules from haloarchaea.</title>
        <authorList>
            <person name="Kumar S."/>
            <person name="Khare S.K."/>
        </authorList>
    </citation>
    <scope>NUCLEOTIDE SEQUENCE</scope>
    <source>
        <strain evidence="2">NCIM 5678</strain>
    </source>
</reference>
<accession>A0ABY5RB56</accession>
<evidence type="ECO:0000313" key="3">
    <source>
        <dbReference type="Proteomes" id="UP001058330"/>
    </source>
</evidence>
<protein>
    <recommendedName>
        <fullName evidence="1">DUF7513 domain-containing protein</fullName>
    </recommendedName>
</protein>
<name>A0ABY5RB56_HALLR</name>
<dbReference type="Proteomes" id="UP001058330">
    <property type="component" value="Chromosome"/>
</dbReference>
<evidence type="ECO:0000259" key="1">
    <source>
        <dbReference type="Pfam" id="PF24353"/>
    </source>
</evidence>